<proteinExistence type="predicted"/>
<dbReference type="EMBL" id="JAYMYR010000004">
    <property type="protein sequence ID" value="KAK7369824.1"/>
    <property type="molecule type" value="Genomic_DNA"/>
</dbReference>
<keyword evidence="2" id="KW-1185">Reference proteome</keyword>
<organism evidence="1 2">
    <name type="scientific">Phaseolus coccineus</name>
    <name type="common">Scarlet runner bean</name>
    <name type="synonym">Phaseolus multiflorus</name>
    <dbReference type="NCBI Taxonomy" id="3886"/>
    <lineage>
        <taxon>Eukaryota</taxon>
        <taxon>Viridiplantae</taxon>
        <taxon>Streptophyta</taxon>
        <taxon>Embryophyta</taxon>
        <taxon>Tracheophyta</taxon>
        <taxon>Spermatophyta</taxon>
        <taxon>Magnoliopsida</taxon>
        <taxon>eudicotyledons</taxon>
        <taxon>Gunneridae</taxon>
        <taxon>Pentapetalae</taxon>
        <taxon>rosids</taxon>
        <taxon>fabids</taxon>
        <taxon>Fabales</taxon>
        <taxon>Fabaceae</taxon>
        <taxon>Papilionoideae</taxon>
        <taxon>50 kb inversion clade</taxon>
        <taxon>NPAAA clade</taxon>
        <taxon>indigoferoid/millettioid clade</taxon>
        <taxon>Phaseoleae</taxon>
        <taxon>Phaseolus</taxon>
    </lineage>
</organism>
<dbReference type="AlphaFoldDB" id="A0AAN9NAY3"/>
<accession>A0AAN9NAY3</accession>
<reference evidence="1 2" key="1">
    <citation type="submission" date="2024-01" db="EMBL/GenBank/DDBJ databases">
        <title>The genomes of 5 underutilized Papilionoideae crops provide insights into root nodulation and disease resistanc.</title>
        <authorList>
            <person name="Jiang F."/>
        </authorList>
    </citation>
    <scope>NUCLEOTIDE SEQUENCE [LARGE SCALE GENOMIC DNA]</scope>
    <source>
        <strain evidence="1">JINMINGXINNONG_FW02</strain>
        <tissue evidence="1">Leaves</tissue>
    </source>
</reference>
<dbReference type="Proteomes" id="UP001374584">
    <property type="component" value="Unassembled WGS sequence"/>
</dbReference>
<comment type="caution">
    <text evidence="1">The sequence shown here is derived from an EMBL/GenBank/DDBJ whole genome shotgun (WGS) entry which is preliminary data.</text>
</comment>
<protein>
    <submittedName>
        <fullName evidence="1">Uncharacterized protein</fullName>
    </submittedName>
</protein>
<gene>
    <name evidence="1" type="ORF">VNO80_11869</name>
</gene>
<evidence type="ECO:0000313" key="2">
    <source>
        <dbReference type="Proteomes" id="UP001374584"/>
    </source>
</evidence>
<sequence length="75" mass="8553">MYSLSSEGNEIMGENFFCVCRLHHTLATDILAAFRWKQGSNSTSKTNLSYFFLPTALNYRQIFSKLDFVSFKGGN</sequence>
<name>A0AAN9NAY3_PHACN</name>
<evidence type="ECO:0000313" key="1">
    <source>
        <dbReference type="EMBL" id="KAK7369824.1"/>
    </source>
</evidence>